<evidence type="ECO:0000256" key="6">
    <source>
        <dbReference type="ARBA" id="ARBA00023288"/>
    </source>
</evidence>
<dbReference type="SUPFAM" id="SSF103088">
    <property type="entry name" value="OmpA-like"/>
    <property type="match status" value="1"/>
</dbReference>
<dbReference type="InterPro" id="IPR014169">
    <property type="entry name" value="Pal_lipo_C"/>
</dbReference>
<dbReference type="PRINTS" id="PR01021">
    <property type="entry name" value="OMPADOMAIN"/>
</dbReference>
<dbReference type="CDD" id="cd07185">
    <property type="entry name" value="OmpA_C-like"/>
    <property type="match status" value="1"/>
</dbReference>
<dbReference type="AlphaFoldDB" id="A0A7G3G8H2"/>
<comment type="function">
    <text evidence="8">Part of the Tol-Pal system, which plays a role in outer membrane invagination during cell division and is important for maintaining outer membrane integrity.</text>
</comment>
<dbReference type="HAMAP" id="MF_02204">
    <property type="entry name" value="Pal"/>
    <property type="match status" value="1"/>
</dbReference>
<evidence type="ECO:0000256" key="7">
    <source>
        <dbReference type="ARBA" id="ARBA00023306"/>
    </source>
</evidence>
<evidence type="ECO:0000256" key="2">
    <source>
        <dbReference type="ARBA" id="ARBA00022729"/>
    </source>
</evidence>
<reference evidence="12 13" key="1">
    <citation type="submission" date="2018-01" db="EMBL/GenBank/DDBJ databases">
        <title>Genome sequence of Iodobacter sp. strain PCH194 isolated from Indian Trans-Himalaya.</title>
        <authorList>
            <person name="Kumar V."/>
            <person name="Thakur V."/>
            <person name="Kumar S."/>
            <person name="Singh D."/>
        </authorList>
    </citation>
    <scope>NUCLEOTIDE SEQUENCE [LARGE SCALE GENOMIC DNA]</scope>
    <source>
        <strain evidence="12 13">PCH194</strain>
    </source>
</reference>
<dbReference type="KEGG" id="ifl:C1H71_08275"/>
<keyword evidence="2 8" id="KW-0732">Signal</keyword>
<sequence>MKKVALSLIMTALLAACASTPVPTTPADTSGSTSSNTSTSQSTTNPSTVDLTQGQTKTFTELTDPNNILSSRRVYFDFDSFIVRPDFHELVQAHAKYLNTHKDAKIILQGHTDERGTAEYNLALGQKRADSVRKMLNVLGVPDNQIETVSFGEERPLEAGDSDAVRERNRRAEIVYNGEATQ</sequence>
<feature type="chain" id="PRO_5028921083" description="Peptidoglycan-associated lipoprotein" evidence="10">
    <location>
        <begin position="19"/>
        <end position="182"/>
    </location>
</feature>
<evidence type="ECO:0000256" key="3">
    <source>
        <dbReference type="ARBA" id="ARBA00023136"/>
    </source>
</evidence>
<comment type="subcellular location">
    <subcellularLocation>
        <location evidence="8">Cell outer membrane</location>
        <topology evidence="8">Lipid-anchor</topology>
    </subcellularLocation>
</comment>
<dbReference type="PROSITE" id="PS01068">
    <property type="entry name" value="OMPA_1"/>
    <property type="match status" value="1"/>
</dbReference>
<proteinExistence type="inferred from homology"/>
<evidence type="ECO:0000256" key="5">
    <source>
        <dbReference type="ARBA" id="ARBA00023237"/>
    </source>
</evidence>
<dbReference type="NCBIfam" id="TIGR02802">
    <property type="entry name" value="Pal_lipo"/>
    <property type="match status" value="1"/>
</dbReference>
<evidence type="ECO:0000256" key="4">
    <source>
        <dbReference type="ARBA" id="ARBA00023139"/>
    </source>
</evidence>
<comment type="subunit">
    <text evidence="8">The Tol-Pal system is composed of five core proteins: the inner membrane proteins TolA, TolQ and TolR, the periplasmic protein TolB and the outer membrane protein Pal. They form a network linking the inner and outer membranes and the peptidoglycan layer.</text>
</comment>
<keyword evidence="7 8" id="KW-0131">Cell cycle</keyword>
<keyword evidence="3 8" id="KW-0472">Membrane</keyword>
<dbReference type="GO" id="GO:0051301">
    <property type="term" value="P:cell division"/>
    <property type="evidence" value="ECO:0007669"/>
    <property type="project" value="UniProtKB-UniRule"/>
</dbReference>
<feature type="signal peptide" evidence="10">
    <location>
        <begin position="1"/>
        <end position="18"/>
    </location>
</feature>
<dbReference type="InterPro" id="IPR039001">
    <property type="entry name" value="Pal"/>
</dbReference>
<gene>
    <name evidence="8 12" type="primary">pal</name>
    <name evidence="12" type="ORF">C1H71_08275</name>
</gene>
<evidence type="ECO:0000256" key="9">
    <source>
        <dbReference type="SAM" id="MobiDB-lite"/>
    </source>
</evidence>
<evidence type="ECO:0000313" key="12">
    <source>
        <dbReference type="EMBL" id="QBC43536.1"/>
    </source>
</evidence>
<dbReference type="InterPro" id="IPR050330">
    <property type="entry name" value="Bact_OuterMem_StrucFunc"/>
</dbReference>
<keyword evidence="5 8" id="KW-0998">Cell outer membrane</keyword>
<feature type="compositionally biased region" description="Low complexity" evidence="9">
    <location>
        <begin position="29"/>
        <end position="48"/>
    </location>
</feature>
<dbReference type="InterPro" id="IPR006665">
    <property type="entry name" value="OmpA-like"/>
</dbReference>
<feature type="region of interest" description="Disordered" evidence="9">
    <location>
        <begin position="20"/>
        <end position="54"/>
    </location>
</feature>
<keyword evidence="13" id="KW-1185">Reference proteome</keyword>
<evidence type="ECO:0000256" key="8">
    <source>
        <dbReference type="HAMAP-Rule" id="MF_02204"/>
    </source>
</evidence>
<evidence type="ECO:0000313" key="13">
    <source>
        <dbReference type="Proteomes" id="UP000515917"/>
    </source>
</evidence>
<evidence type="ECO:0000256" key="10">
    <source>
        <dbReference type="SAM" id="SignalP"/>
    </source>
</evidence>
<dbReference type="InterPro" id="IPR036737">
    <property type="entry name" value="OmpA-like_sf"/>
</dbReference>
<name>A0A7G3G8H2_9NEIS</name>
<accession>A0A7G3G8H2</accession>
<dbReference type="RefSeq" id="WP_130106115.1">
    <property type="nucleotide sequence ID" value="NZ_CP025781.1"/>
</dbReference>
<dbReference type="Gene3D" id="3.30.1330.60">
    <property type="entry name" value="OmpA-like domain"/>
    <property type="match status" value="1"/>
</dbReference>
<feature type="domain" description="OmpA-like" evidence="11">
    <location>
        <begin position="63"/>
        <end position="180"/>
    </location>
</feature>
<dbReference type="PROSITE" id="PS51123">
    <property type="entry name" value="OMPA_2"/>
    <property type="match status" value="1"/>
</dbReference>
<keyword evidence="4 8" id="KW-0564">Palmitate</keyword>
<dbReference type="EMBL" id="CP025781">
    <property type="protein sequence ID" value="QBC43536.1"/>
    <property type="molecule type" value="Genomic_DNA"/>
</dbReference>
<protein>
    <recommendedName>
        <fullName evidence="8">Peptidoglycan-associated lipoprotein</fullName>
        <shortName evidence="8">PAL</shortName>
    </recommendedName>
</protein>
<dbReference type="InterPro" id="IPR006664">
    <property type="entry name" value="OMP_bac"/>
</dbReference>
<organism evidence="12 13">
    <name type="scientific">Iodobacter fluviatilis</name>
    <dbReference type="NCBI Taxonomy" id="537"/>
    <lineage>
        <taxon>Bacteria</taxon>
        <taxon>Pseudomonadati</taxon>
        <taxon>Pseudomonadota</taxon>
        <taxon>Betaproteobacteria</taxon>
        <taxon>Neisseriales</taxon>
        <taxon>Chitinibacteraceae</taxon>
        <taxon>Iodobacter</taxon>
    </lineage>
</organism>
<dbReference type="Pfam" id="PF00691">
    <property type="entry name" value="OmpA"/>
    <property type="match status" value="1"/>
</dbReference>
<dbReference type="Proteomes" id="UP000515917">
    <property type="component" value="Chromosome"/>
</dbReference>
<dbReference type="PANTHER" id="PTHR30329">
    <property type="entry name" value="STATOR ELEMENT OF FLAGELLAR MOTOR COMPLEX"/>
    <property type="match status" value="1"/>
</dbReference>
<dbReference type="InterPro" id="IPR006690">
    <property type="entry name" value="OMPA-like_CS"/>
</dbReference>
<evidence type="ECO:0000256" key="1">
    <source>
        <dbReference type="ARBA" id="ARBA00022618"/>
    </source>
</evidence>
<dbReference type="GO" id="GO:0009279">
    <property type="term" value="C:cell outer membrane"/>
    <property type="evidence" value="ECO:0007669"/>
    <property type="project" value="UniProtKB-SubCell"/>
</dbReference>
<keyword evidence="6 8" id="KW-0449">Lipoprotein</keyword>
<keyword evidence="1 8" id="KW-0132">Cell division</keyword>
<evidence type="ECO:0000259" key="11">
    <source>
        <dbReference type="PROSITE" id="PS51123"/>
    </source>
</evidence>
<dbReference type="PANTHER" id="PTHR30329:SF21">
    <property type="entry name" value="LIPOPROTEIN YIAD-RELATED"/>
    <property type="match status" value="1"/>
</dbReference>
<comment type="similarity">
    <text evidence="8">Belongs to the Pal lipoprotein family.</text>
</comment>
<dbReference type="PROSITE" id="PS51257">
    <property type="entry name" value="PROKAR_LIPOPROTEIN"/>
    <property type="match status" value="1"/>
</dbReference>